<evidence type="ECO:0000313" key="3">
    <source>
        <dbReference type="Proteomes" id="UP000290365"/>
    </source>
</evidence>
<reference evidence="2 3" key="1">
    <citation type="submission" date="2019-01" db="EMBL/GenBank/DDBJ databases">
        <title>Ktedonosporobacter rubrisoli SCAWS-G2.</title>
        <authorList>
            <person name="Huang Y."/>
            <person name="Yan B."/>
        </authorList>
    </citation>
    <scope>NUCLEOTIDE SEQUENCE [LARGE SCALE GENOMIC DNA]</scope>
    <source>
        <strain evidence="2 3">SCAWS-G2</strain>
    </source>
</reference>
<dbReference type="SUPFAM" id="SSF52317">
    <property type="entry name" value="Class I glutamine amidotransferase-like"/>
    <property type="match status" value="1"/>
</dbReference>
<organism evidence="2 3">
    <name type="scientific">Ktedonosporobacter rubrisoli</name>
    <dbReference type="NCBI Taxonomy" id="2509675"/>
    <lineage>
        <taxon>Bacteria</taxon>
        <taxon>Bacillati</taxon>
        <taxon>Chloroflexota</taxon>
        <taxon>Ktedonobacteria</taxon>
        <taxon>Ktedonobacterales</taxon>
        <taxon>Ktedonosporobacteraceae</taxon>
        <taxon>Ktedonosporobacter</taxon>
    </lineage>
</organism>
<feature type="domain" description="Glutamine amidotransferase" evidence="1">
    <location>
        <begin position="20"/>
        <end position="178"/>
    </location>
</feature>
<keyword evidence="2" id="KW-0315">Glutamine amidotransferase</keyword>
<dbReference type="PANTHER" id="PTHR42695:SF5">
    <property type="entry name" value="GLUTAMINE AMIDOTRANSFERASE YLR126C-RELATED"/>
    <property type="match status" value="1"/>
</dbReference>
<keyword evidence="3" id="KW-1185">Reference proteome</keyword>
<protein>
    <submittedName>
        <fullName evidence="2">Type 1 glutamine amidotransferase</fullName>
    </submittedName>
</protein>
<dbReference type="Pfam" id="PF00117">
    <property type="entry name" value="GATase"/>
    <property type="match status" value="1"/>
</dbReference>
<dbReference type="InterPro" id="IPR044992">
    <property type="entry name" value="ChyE-like"/>
</dbReference>
<accession>A0A4P6K1F9</accession>
<dbReference type="AlphaFoldDB" id="A0A4P6K1F9"/>
<dbReference type="Proteomes" id="UP000290365">
    <property type="component" value="Chromosome"/>
</dbReference>
<dbReference type="GO" id="GO:0016740">
    <property type="term" value="F:transferase activity"/>
    <property type="evidence" value="ECO:0007669"/>
    <property type="project" value="UniProtKB-KW"/>
</dbReference>
<evidence type="ECO:0000313" key="2">
    <source>
        <dbReference type="EMBL" id="QBD81673.1"/>
    </source>
</evidence>
<dbReference type="CDD" id="cd01741">
    <property type="entry name" value="GATase1_1"/>
    <property type="match status" value="1"/>
</dbReference>
<dbReference type="RefSeq" id="WP_129892734.1">
    <property type="nucleotide sequence ID" value="NZ_CP035758.1"/>
</dbReference>
<dbReference type="Gene3D" id="3.40.50.880">
    <property type="match status" value="1"/>
</dbReference>
<dbReference type="KEGG" id="kbs:EPA93_39170"/>
<dbReference type="InterPro" id="IPR017926">
    <property type="entry name" value="GATASE"/>
</dbReference>
<keyword evidence="2" id="KW-0808">Transferase</keyword>
<name>A0A4P6K1F9_KTERU</name>
<dbReference type="PANTHER" id="PTHR42695">
    <property type="entry name" value="GLUTAMINE AMIDOTRANSFERASE YLR126C-RELATED"/>
    <property type="match status" value="1"/>
</dbReference>
<gene>
    <name evidence="2" type="ORF">EPA93_39170</name>
</gene>
<evidence type="ECO:0000259" key="1">
    <source>
        <dbReference type="Pfam" id="PF00117"/>
    </source>
</evidence>
<sequence>MAILILQHVEGDHPGLLGEMLQSYHLPYQVVKVDAEPLPDRLDYEALIVLGGPQSAADNQTPSILQEKALIGEALARDIPYLGLCLGGQLLAAVCGAEISQGTVTEIGFYEVQLTEEGLRDPLFCAFPDRSHQVFHWHHDTFELPAGAVLLERGATVASQSFRYGARAYGFQYHMELTAAMVPNWLDVHPEREQALRLLGEGYQRIRDGLPTRYPLYARHTALLFDNFLTICGLRTQDEHK</sequence>
<dbReference type="GO" id="GO:0005829">
    <property type="term" value="C:cytosol"/>
    <property type="evidence" value="ECO:0007669"/>
    <property type="project" value="TreeGrafter"/>
</dbReference>
<dbReference type="OrthoDB" id="9813383at2"/>
<dbReference type="PROSITE" id="PS51273">
    <property type="entry name" value="GATASE_TYPE_1"/>
    <property type="match status" value="1"/>
</dbReference>
<dbReference type="InterPro" id="IPR029062">
    <property type="entry name" value="Class_I_gatase-like"/>
</dbReference>
<dbReference type="EMBL" id="CP035758">
    <property type="protein sequence ID" value="QBD81673.1"/>
    <property type="molecule type" value="Genomic_DNA"/>
</dbReference>
<proteinExistence type="predicted"/>